<dbReference type="Proteomes" id="UP001207468">
    <property type="component" value="Unassembled WGS sequence"/>
</dbReference>
<reference evidence="1" key="1">
    <citation type="submission" date="2021-03" db="EMBL/GenBank/DDBJ databases">
        <title>Evolutionary priming and transition to the ectomycorrhizal habit in an iconic lineage of mushroom-forming fungi: is preadaptation a requirement?</title>
        <authorList>
            <consortium name="DOE Joint Genome Institute"/>
            <person name="Looney B.P."/>
            <person name="Miyauchi S."/>
            <person name="Morin E."/>
            <person name="Drula E."/>
            <person name="Courty P.E."/>
            <person name="Chicoki N."/>
            <person name="Fauchery L."/>
            <person name="Kohler A."/>
            <person name="Kuo A."/>
            <person name="LaButti K."/>
            <person name="Pangilinan J."/>
            <person name="Lipzen A."/>
            <person name="Riley R."/>
            <person name="Andreopoulos W."/>
            <person name="He G."/>
            <person name="Johnson J."/>
            <person name="Barry K.W."/>
            <person name="Grigoriev I.V."/>
            <person name="Nagy L."/>
            <person name="Hibbett D."/>
            <person name="Henrissat B."/>
            <person name="Matheny P.B."/>
            <person name="Labbe J."/>
            <person name="Martin A.F."/>
        </authorList>
    </citation>
    <scope>NUCLEOTIDE SEQUENCE</scope>
    <source>
        <strain evidence="1">BPL698</strain>
    </source>
</reference>
<keyword evidence="1" id="KW-0808">Transferase</keyword>
<sequence>MLRPVSRQAHRTLRHRNILPSTVRYTSVSSPSSSELLSRSAAELPNAPNTAYSAVTHPIPAAEPSSRTRETLALARDHILPVYARPPIVLERGKGSWVWDCDGRKYLDFTGGIAVNALGHADEGVSEMLKSQSSKLLHSSNAFYNEPAVALASLLVTLTKREGGLGYPTGTRDAPGGPGAKVFFGNSGTEANEGALKVARKVGKDRGGATKTEIVCFQQSFHGRSFGALSVTSTSKYQDPFVPLVPGVRVGVLNQSEGLEDLITENTCAVIVEPIQGEGGVNSVDVQWMRKLVQRARQTGAVVIFDEIQCGLYRTGALWAHSSWPVECHPDIVTMAKPLANGYPIGAVLMRDIIAKTMTAGTHGTTFGGSPLACSIGFHVLDRLSQGEFVSHLKRTSALLLRRLERLSGWFPELVGRIRGRGFIIGIALLREGDPQRVIELARERGLLLLPAGKDCVRLVPSLNVSEAEVSHAADVIESCLSLL</sequence>
<gene>
    <name evidence="1" type="ORF">F5148DRAFT_79752</name>
</gene>
<keyword evidence="1" id="KW-0032">Aminotransferase</keyword>
<evidence type="ECO:0000313" key="1">
    <source>
        <dbReference type="EMBL" id="KAI9507692.1"/>
    </source>
</evidence>
<proteinExistence type="predicted"/>
<evidence type="ECO:0000313" key="2">
    <source>
        <dbReference type="Proteomes" id="UP001207468"/>
    </source>
</evidence>
<dbReference type="EMBL" id="JAGFNK010000114">
    <property type="protein sequence ID" value="KAI9507692.1"/>
    <property type="molecule type" value="Genomic_DNA"/>
</dbReference>
<accession>A0ACC0UA12</accession>
<keyword evidence="2" id="KW-1185">Reference proteome</keyword>
<organism evidence="1 2">
    <name type="scientific">Russula earlei</name>
    <dbReference type="NCBI Taxonomy" id="71964"/>
    <lineage>
        <taxon>Eukaryota</taxon>
        <taxon>Fungi</taxon>
        <taxon>Dikarya</taxon>
        <taxon>Basidiomycota</taxon>
        <taxon>Agaricomycotina</taxon>
        <taxon>Agaricomycetes</taxon>
        <taxon>Russulales</taxon>
        <taxon>Russulaceae</taxon>
        <taxon>Russula</taxon>
    </lineage>
</organism>
<comment type="caution">
    <text evidence="1">The sequence shown here is derived from an EMBL/GenBank/DDBJ whole genome shotgun (WGS) entry which is preliminary data.</text>
</comment>
<protein>
    <submittedName>
        <fullName evidence="1">Acetylornithine and succinylornithine aminotransferase</fullName>
    </submittedName>
</protein>
<name>A0ACC0UA12_9AGAM</name>